<organism evidence="2 3">
    <name type="scientific">Corynespora cassiicola Philippines</name>
    <dbReference type="NCBI Taxonomy" id="1448308"/>
    <lineage>
        <taxon>Eukaryota</taxon>
        <taxon>Fungi</taxon>
        <taxon>Dikarya</taxon>
        <taxon>Ascomycota</taxon>
        <taxon>Pezizomycotina</taxon>
        <taxon>Dothideomycetes</taxon>
        <taxon>Pleosporomycetidae</taxon>
        <taxon>Pleosporales</taxon>
        <taxon>Corynesporascaceae</taxon>
        <taxon>Corynespora</taxon>
    </lineage>
</organism>
<name>A0A2T2NNF8_CORCC</name>
<evidence type="ECO:0000313" key="2">
    <source>
        <dbReference type="EMBL" id="PSN66816.1"/>
    </source>
</evidence>
<dbReference type="Proteomes" id="UP000240883">
    <property type="component" value="Unassembled WGS sequence"/>
</dbReference>
<keyword evidence="3" id="KW-1185">Reference proteome</keyword>
<evidence type="ECO:0000256" key="1">
    <source>
        <dbReference type="SAM" id="MobiDB-lite"/>
    </source>
</evidence>
<reference evidence="2 3" key="1">
    <citation type="journal article" date="2018" name="Front. Microbiol.">
        <title>Genome-Wide Analysis of Corynespora cassiicola Leaf Fall Disease Putative Effectors.</title>
        <authorList>
            <person name="Lopez D."/>
            <person name="Ribeiro S."/>
            <person name="Label P."/>
            <person name="Fumanal B."/>
            <person name="Venisse J.S."/>
            <person name="Kohler A."/>
            <person name="de Oliveira R.R."/>
            <person name="Labutti K."/>
            <person name="Lipzen A."/>
            <person name="Lail K."/>
            <person name="Bauer D."/>
            <person name="Ohm R.A."/>
            <person name="Barry K.W."/>
            <person name="Spatafora J."/>
            <person name="Grigoriev I.V."/>
            <person name="Martin F.M."/>
            <person name="Pujade-Renaud V."/>
        </authorList>
    </citation>
    <scope>NUCLEOTIDE SEQUENCE [LARGE SCALE GENOMIC DNA]</scope>
    <source>
        <strain evidence="2 3">Philippines</strain>
    </source>
</reference>
<dbReference type="OrthoDB" id="5424391at2759"/>
<feature type="compositionally biased region" description="Polar residues" evidence="1">
    <location>
        <begin position="402"/>
        <end position="425"/>
    </location>
</feature>
<gene>
    <name evidence="2" type="ORF">BS50DRAFT_374634</name>
</gene>
<proteinExistence type="predicted"/>
<dbReference type="AlphaFoldDB" id="A0A2T2NNF8"/>
<dbReference type="EMBL" id="KZ678135">
    <property type="protein sequence ID" value="PSN66816.1"/>
    <property type="molecule type" value="Genomic_DNA"/>
</dbReference>
<protein>
    <submittedName>
        <fullName evidence="2">Uncharacterized protein</fullName>
    </submittedName>
</protein>
<evidence type="ECO:0000313" key="3">
    <source>
        <dbReference type="Proteomes" id="UP000240883"/>
    </source>
</evidence>
<accession>A0A2T2NNF8</accession>
<feature type="region of interest" description="Disordered" evidence="1">
    <location>
        <begin position="399"/>
        <end position="434"/>
    </location>
</feature>
<sequence>MAAASRRAFSALASKIHPQLPLTPRESQQLLNLLTTSFRAHLDREHPVTAPDRSAKSLAVRSEAPVHAESSYSAASQHIESIITNPLFALRPRRGSDAATGTARTILNDPMGWFLNKIVTGSADISMAAVCLDVLDRAPQVAKPGTLRDYAERKPGTIIAEWLKNSGQDISREFVESIAAKPSRSGVAARSFFDRLARHLIAEGQEHFLWQWFLRHPDKRTQETGLAAERILVFRANILVPMLESSLKNSSSLDEALRMFVHTHGMVASPEHGLPHKVLQPIGSRILNYITRNPHTPVSPGLYRLFLNSSKDWSGSWRRVVQSILWLHHPSEPSAVPGLAYIRDPQGALLASSRKLPKNMRRLLVHLCLGVARQLLAEERYTDAQYVLEFTSKNFPELVSTEEPTQTLQQSKAQTTSPQREQQNLDLLDRLLPT</sequence>